<proteinExistence type="predicted"/>
<dbReference type="PANTHER" id="PTHR46564:SF1">
    <property type="entry name" value="TRANSPOSASE"/>
    <property type="match status" value="1"/>
</dbReference>
<organism evidence="1 2">
    <name type="scientific">Cronartium quercuum f. sp. fusiforme G11</name>
    <dbReference type="NCBI Taxonomy" id="708437"/>
    <lineage>
        <taxon>Eukaryota</taxon>
        <taxon>Fungi</taxon>
        <taxon>Dikarya</taxon>
        <taxon>Basidiomycota</taxon>
        <taxon>Pucciniomycotina</taxon>
        <taxon>Pucciniomycetes</taxon>
        <taxon>Pucciniales</taxon>
        <taxon>Coleosporiaceae</taxon>
        <taxon>Cronartium</taxon>
    </lineage>
</organism>
<dbReference type="EMBL" id="MU167305">
    <property type="protein sequence ID" value="KAG0143995.1"/>
    <property type="molecule type" value="Genomic_DNA"/>
</dbReference>
<reference evidence="1" key="1">
    <citation type="submission" date="2013-11" db="EMBL/GenBank/DDBJ databases">
        <title>Genome sequence of the fusiform rust pathogen reveals effectors for host alternation and coevolution with pine.</title>
        <authorList>
            <consortium name="DOE Joint Genome Institute"/>
            <person name="Smith K."/>
            <person name="Pendleton A."/>
            <person name="Kubisiak T."/>
            <person name="Anderson C."/>
            <person name="Salamov A."/>
            <person name="Aerts A."/>
            <person name="Riley R."/>
            <person name="Clum A."/>
            <person name="Lindquist E."/>
            <person name="Ence D."/>
            <person name="Campbell M."/>
            <person name="Kronenberg Z."/>
            <person name="Feau N."/>
            <person name="Dhillon B."/>
            <person name="Hamelin R."/>
            <person name="Burleigh J."/>
            <person name="Smith J."/>
            <person name="Yandell M."/>
            <person name="Nelson C."/>
            <person name="Grigoriev I."/>
            <person name="Davis J."/>
        </authorList>
    </citation>
    <scope>NUCLEOTIDE SEQUENCE</scope>
    <source>
        <strain evidence="1">G11</strain>
    </source>
</reference>
<evidence type="ECO:0000313" key="2">
    <source>
        <dbReference type="Proteomes" id="UP000886653"/>
    </source>
</evidence>
<dbReference type="PANTHER" id="PTHR46564">
    <property type="entry name" value="TRANSPOSASE"/>
    <property type="match status" value="1"/>
</dbReference>
<dbReference type="Proteomes" id="UP000886653">
    <property type="component" value="Unassembled WGS sequence"/>
</dbReference>
<sequence>MQGVDLQQSAKDRAAYITHITGVPVEYLVFMDESEVTAKDMYRDKSWMPKGTQTKHEVWVHESEHLTLLPAVTEAGMIAGTV</sequence>
<dbReference type="AlphaFoldDB" id="A0A9P6T9W3"/>
<gene>
    <name evidence="1" type="ORF">CROQUDRAFT_48032</name>
</gene>
<evidence type="ECO:0000313" key="1">
    <source>
        <dbReference type="EMBL" id="KAG0143995.1"/>
    </source>
</evidence>
<dbReference type="OrthoDB" id="2647846at2759"/>
<keyword evidence="2" id="KW-1185">Reference proteome</keyword>
<protein>
    <submittedName>
        <fullName evidence="1">Uncharacterized protein</fullName>
    </submittedName>
</protein>
<comment type="caution">
    <text evidence="1">The sequence shown here is derived from an EMBL/GenBank/DDBJ whole genome shotgun (WGS) entry which is preliminary data.</text>
</comment>
<accession>A0A9P6T9W3</accession>
<name>A0A9P6T9W3_9BASI</name>